<reference evidence="1" key="1">
    <citation type="submission" date="2022-01" db="EMBL/GenBank/DDBJ databases">
        <authorList>
            <person name="Wang Y."/>
        </authorList>
    </citation>
    <scope>NUCLEOTIDE SEQUENCE</scope>
    <source>
        <strain evidence="1">WB101</strain>
    </source>
</reference>
<dbReference type="Proteomes" id="UP001165366">
    <property type="component" value="Unassembled WGS sequence"/>
</dbReference>
<proteinExistence type="predicted"/>
<dbReference type="EMBL" id="JAKLWS010000009">
    <property type="protein sequence ID" value="MCG2588785.1"/>
    <property type="molecule type" value="Genomic_DNA"/>
</dbReference>
<organism evidence="1 2">
    <name type="scientific">Rhodohalobacter sulfatireducens</name>
    <dbReference type="NCBI Taxonomy" id="2911366"/>
    <lineage>
        <taxon>Bacteria</taxon>
        <taxon>Pseudomonadati</taxon>
        <taxon>Balneolota</taxon>
        <taxon>Balneolia</taxon>
        <taxon>Balneolales</taxon>
        <taxon>Balneolaceae</taxon>
        <taxon>Rhodohalobacter</taxon>
    </lineage>
</organism>
<keyword evidence="2" id="KW-1185">Reference proteome</keyword>
<reference evidence="1" key="2">
    <citation type="submission" date="2024-05" db="EMBL/GenBank/DDBJ databases">
        <title>Rhodohalobacter halophilus gen. nov., sp. nov., a moderately halophilic member of the family Balneolaceae.</title>
        <authorList>
            <person name="Xia J."/>
        </authorList>
    </citation>
    <scope>NUCLEOTIDE SEQUENCE</scope>
    <source>
        <strain evidence="1">WB101</strain>
    </source>
</reference>
<evidence type="ECO:0000313" key="2">
    <source>
        <dbReference type="Proteomes" id="UP001165366"/>
    </source>
</evidence>
<accession>A0ABS9KD70</accession>
<gene>
    <name evidence="1" type="ORF">L6773_09420</name>
</gene>
<evidence type="ECO:0000313" key="1">
    <source>
        <dbReference type="EMBL" id="MCG2588785.1"/>
    </source>
</evidence>
<comment type="caution">
    <text evidence="1">The sequence shown here is derived from an EMBL/GenBank/DDBJ whole genome shotgun (WGS) entry which is preliminary data.</text>
</comment>
<name>A0ABS9KD70_9BACT</name>
<protein>
    <recommendedName>
        <fullName evidence="3">DUF1570 domain-containing protein</fullName>
    </recommendedName>
</protein>
<sequence>MDINRKKLKKIAALLCVGFLAYLAIEIGRNFYLIYPYTHFDYHHEYHRYSVYSDQNIDRKTIEILDNVTQRLNELDIDIPERTFKIFICNTPTLFTKFAKMAGKPARSQGINIQPLYYTFTNSKYIEEVRDEYHHIYPHSLFQGDQAHIITHELIHELIALKVGFIYSRSLPNWKVEGYAEYYASHLSRKTDSTYSFKSQVMKYYSGQFNQLSPGHYHYLQSLIFVEYLISERELTFQELFNNELTSEDVEEDLSKWHLDNI</sequence>
<evidence type="ECO:0008006" key="3">
    <source>
        <dbReference type="Google" id="ProtNLM"/>
    </source>
</evidence>